<comment type="caution">
    <text evidence="2">The sequence shown here is derived from an EMBL/GenBank/DDBJ whole genome shotgun (WGS) entry which is preliminary data.</text>
</comment>
<evidence type="ECO:0000313" key="3">
    <source>
        <dbReference type="Proteomes" id="UP000241514"/>
    </source>
</evidence>
<name>A0A2T4D608_9GAMM</name>
<evidence type="ECO:0000313" key="1">
    <source>
        <dbReference type="EMBL" id="PTB89056.1"/>
    </source>
</evidence>
<gene>
    <name evidence="2" type="ORF">C9927_02215</name>
    <name evidence="1" type="ORF">C9928_04775</name>
</gene>
<dbReference type="Proteomes" id="UP000241514">
    <property type="component" value="Unassembled WGS sequence"/>
</dbReference>
<dbReference type="EMBL" id="PYVF01000020">
    <property type="protein sequence ID" value="PTB89251.1"/>
    <property type="molecule type" value="Genomic_DNA"/>
</dbReference>
<proteinExistence type="predicted"/>
<dbReference type="AlphaFoldDB" id="A0A2T4D608"/>
<dbReference type="Proteomes" id="UP000242087">
    <property type="component" value="Unassembled WGS sequence"/>
</dbReference>
<protein>
    <submittedName>
        <fullName evidence="2">Uncharacterized protein</fullName>
    </submittedName>
</protein>
<organism evidence="2 4">
    <name type="scientific">Pseudidiomarina aestuarii</name>
    <dbReference type="NCBI Taxonomy" id="624146"/>
    <lineage>
        <taxon>Bacteria</taxon>
        <taxon>Pseudomonadati</taxon>
        <taxon>Pseudomonadota</taxon>
        <taxon>Gammaproteobacteria</taxon>
        <taxon>Alteromonadales</taxon>
        <taxon>Idiomarinaceae</taxon>
        <taxon>Pseudidiomarina</taxon>
    </lineage>
</organism>
<sequence>MDRHVTVSHQFLKIYINASEQPPRCFPSELSDKQKFNHFISSFLTHGFGNVNLFPGRMKPSTDVDKDDPIFLTKVNYARQYHLWHYKPTQLSTEIVRMIGKVKF</sequence>
<evidence type="ECO:0000313" key="2">
    <source>
        <dbReference type="EMBL" id="PTB89251.1"/>
    </source>
</evidence>
<accession>A0A2T4D608</accession>
<reference evidence="3 4" key="1">
    <citation type="submission" date="2018-03" db="EMBL/GenBank/DDBJ databases">
        <title>Cross-interface Injection: A General Nanoliter Liquid Handling Method Applied to Single Cells Genome Amplification Automated Nanoliter Liquid Handling Applied to Single Cell Multiple Displacement Amplification.</title>
        <authorList>
            <person name="Yun J."/>
            <person name="Xu P."/>
            <person name="Xu J."/>
            <person name="Dai X."/>
            <person name="Wang Y."/>
            <person name="Zheng X."/>
            <person name="Cao C."/>
            <person name="Yi Q."/>
            <person name="Zhu Y."/>
            <person name="Wang L."/>
            <person name="Dong Z."/>
            <person name="Huang Y."/>
            <person name="Huang L."/>
            <person name="Du W."/>
        </authorList>
    </citation>
    <scope>NUCLEOTIDE SEQUENCE [LARGE SCALE GENOMIC DNA]</scope>
    <source>
        <strain evidence="2 4">A12-4</strain>
        <strain evidence="1 3">A9-4</strain>
    </source>
</reference>
<evidence type="ECO:0000313" key="4">
    <source>
        <dbReference type="Proteomes" id="UP000242087"/>
    </source>
</evidence>
<dbReference type="EMBL" id="PYVG01000023">
    <property type="protein sequence ID" value="PTB89056.1"/>
    <property type="molecule type" value="Genomic_DNA"/>
</dbReference>